<evidence type="ECO:0000313" key="7">
    <source>
        <dbReference type="EnsemblPlants" id="TraesCS6B02G282800.1"/>
    </source>
</evidence>
<comment type="catalytic activity">
    <reaction evidence="5">
        <text>[(1-&gt;4)-alpha-D-galacturonosyl methyl ester](n) + n H2O = [(1-&gt;4)-alpha-D-galacturonosyl](n) + n methanol + n H(+)</text>
        <dbReference type="Rhea" id="RHEA:22380"/>
        <dbReference type="Rhea" id="RHEA-COMP:14570"/>
        <dbReference type="Rhea" id="RHEA-COMP:14573"/>
        <dbReference type="ChEBI" id="CHEBI:15377"/>
        <dbReference type="ChEBI" id="CHEBI:15378"/>
        <dbReference type="ChEBI" id="CHEBI:17790"/>
        <dbReference type="ChEBI" id="CHEBI:140522"/>
        <dbReference type="ChEBI" id="CHEBI:140523"/>
        <dbReference type="EC" id="3.1.1.11"/>
    </reaction>
</comment>
<dbReference type="PaxDb" id="4565-Traes_6BL_DBE0CA904.1"/>
<dbReference type="Gramene" id="TraesLAC6B03G03512240.1">
    <property type="protein sequence ID" value="TraesLAC6B03G03512240.1"/>
    <property type="gene ID" value="TraesLAC6B03G03512240"/>
</dbReference>
<keyword evidence="2 5" id="KW-0378">Hydrolase</keyword>
<dbReference type="Gramene" id="TraesKAR6B01G0317970.1">
    <property type="protein sequence ID" value="cds.TraesKAR6B01G0317970.1"/>
    <property type="gene ID" value="TraesKAR6B01G0317970"/>
</dbReference>
<keyword evidence="5" id="KW-0961">Cell wall biogenesis/degradation</keyword>
<dbReference type="Gramene" id="TraesSYM6B03G03499410.1">
    <property type="protein sequence ID" value="TraesSYM6B03G03499410.1"/>
    <property type="gene ID" value="TraesSYM6B03G03499410"/>
</dbReference>
<dbReference type="EC" id="3.1.1.11" evidence="5"/>
<dbReference type="GO" id="GO:0030599">
    <property type="term" value="F:pectinesterase activity"/>
    <property type="evidence" value="ECO:0000318"/>
    <property type="project" value="GO_Central"/>
</dbReference>
<dbReference type="OrthoDB" id="2019149at2759"/>
<keyword evidence="3 5" id="KW-0063">Aspartyl esterase</keyword>
<comment type="function">
    <text evidence="5">Acts in the modification of cell walls via demethylesterification of cell wall pectin.</text>
</comment>
<dbReference type="Gene3D" id="2.160.20.10">
    <property type="entry name" value="Single-stranded right-handed beta-helix, Pectin lyase-like"/>
    <property type="match status" value="1"/>
</dbReference>
<dbReference type="Pfam" id="PF01095">
    <property type="entry name" value="Pectinesterase"/>
    <property type="match status" value="1"/>
</dbReference>
<evidence type="ECO:0000256" key="5">
    <source>
        <dbReference type="RuleBase" id="RU000589"/>
    </source>
</evidence>
<dbReference type="Gramene" id="TraesRN6B0100767200.1">
    <property type="protein sequence ID" value="TraesRN6B0100767200.1"/>
    <property type="gene ID" value="TraesRN6B0100767200"/>
</dbReference>
<dbReference type="Gramene" id="TraesWEE_scaffold_001397_01G000200.1">
    <property type="protein sequence ID" value="TraesWEE_scaffold_001397_01G000200.1"/>
    <property type="gene ID" value="TraesWEE_scaffold_001397_01G000200"/>
</dbReference>
<proteinExistence type="predicted"/>
<keyword evidence="8" id="KW-1185">Reference proteome</keyword>
<accession>A0A3B6PLZ3</accession>
<dbReference type="Gramene" id="TraesROB_scaffold_000266_01G000100.1">
    <property type="protein sequence ID" value="TraesROB_scaffold_000266_01G000100.1"/>
    <property type="gene ID" value="TraesROB_scaffold_000266_01G000100"/>
</dbReference>
<dbReference type="InterPro" id="IPR011050">
    <property type="entry name" value="Pectin_lyase_fold/virulence"/>
</dbReference>
<dbReference type="GO" id="GO:0046910">
    <property type="term" value="F:pectinesterase inhibitor activity"/>
    <property type="evidence" value="ECO:0000318"/>
    <property type="project" value="GO_Central"/>
</dbReference>
<dbReference type="KEGG" id="taes:123134342"/>
<sequence>MGSTVDVVVALDGSGNYRSISAAVAAAPRKSIVRHVVHIKAGVYNEYVSIGSDVWNITLVGDGMDRTIISGNRSRGGGVKTVDSGTVSVDGRGFVARDLSIENTAGAINHQAVALRSSSDNCAVYRCAITGYQDSLYAKEGKQFYRECRISGTVDFVFGDAAAIFQKCSIIARKPLKGQANVLTAQGRERADGPTGFAFLFCEVLVANDELLHADFAVETFLGRPWQPYSRVVFLKCSLQGFINPKWWLQWEGHTDVDKMFYGEYSNSGPGADVTGRVNWPGFHLLQDAEAANFSVEKFIQGDVWLPATGVEFTPGLGQ</sequence>
<dbReference type="UniPathway" id="UPA00545">
    <property type="reaction ID" value="UER00823"/>
</dbReference>
<evidence type="ECO:0000259" key="6">
    <source>
        <dbReference type="Pfam" id="PF01095"/>
    </source>
</evidence>
<comment type="pathway">
    <text evidence="1 5">Glycan metabolism; pectin degradation; 2-dehydro-3-deoxy-D-gluconate from pectin: step 1/5.</text>
</comment>
<dbReference type="PROSITE" id="PS00503">
    <property type="entry name" value="PECTINESTERASE_2"/>
    <property type="match status" value="1"/>
</dbReference>
<dbReference type="RefSeq" id="XP_044409546.1">
    <property type="nucleotide sequence ID" value="XM_044553611.1"/>
</dbReference>
<feature type="active site" evidence="4">
    <location>
        <position position="155"/>
    </location>
</feature>
<evidence type="ECO:0000256" key="2">
    <source>
        <dbReference type="ARBA" id="ARBA00022801"/>
    </source>
</evidence>
<dbReference type="Gramene" id="TraesPARA_EIv1.0_2070790.1">
    <property type="protein sequence ID" value="TraesPARA_EIv1.0_2070790.1.CDS"/>
    <property type="gene ID" value="TraesPARA_EIv1.0_2070790"/>
</dbReference>
<dbReference type="InterPro" id="IPR000070">
    <property type="entry name" value="Pectinesterase_cat"/>
</dbReference>
<dbReference type="InterPro" id="IPR033131">
    <property type="entry name" value="Pectinesterase_Asp_AS"/>
</dbReference>
<organism evidence="7">
    <name type="scientific">Triticum aestivum</name>
    <name type="common">Wheat</name>
    <dbReference type="NCBI Taxonomy" id="4565"/>
    <lineage>
        <taxon>Eukaryota</taxon>
        <taxon>Viridiplantae</taxon>
        <taxon>Streptophyta</taxon>
        <taxon>Embryophyta</taxon>
        <taxon>Tracheophyta</taxon>
        <taxon>Spermatophyta</taxon>
        <taxon>Magnoliopsida</taxon>
        <taxon>Liliopsida</taxon>
        <taxon>Poales</taxon>
        <taxon>Poaceae</taxon>
        <taxon>BOP clade</taxon>
        <taxon>Pooideae</taxon>
        <taxon>Triticodae</taxon>
        <taxon>Triticeae</taxon>
        <taxon>Triticinae</taxon>
        <taxon>Triticum</taxon>
    </lineage>
</organism>
<evidence type="ECO:0000256" key="3">
    <source>
        <dbReference type="ARBA" id="ARBA00023085"/>
    </source>
</evidence>
<feature type="domain" description="Pectinesterase catalytic" evidence="6">
    <location>
        <begin position="6"/>
        <end position="303"/>
    </location>
</feature>
<dbReference type="Gramene" id="TraesNOR6B03G03593440.1">
    <property type="protein sequence ID" value="TraesNOR6B03G03593440.1"/>
    <property type="gene ID" value="TraesNOR6B03G03593440"/>
</dbReference>
<name>A0A3B6PLZ3_WHEAT</name>
<dbReference type="FunFam" id="2.160.20.10:FF:000001">
    <property type="entry name" value="Pectinesterase"/>
    <property type="match status" value="1"/>
</dbReference>
<dbReference type="Gramene" id="TraesARI6B03G03517350.1">
    <property type="protein sequence ID" value="TraesARI6B03G03517350.1"/>
    <property type="gene ID" value="TraesARI6B03G03517350"/>
</dbReference>
<dbReference type="PANTHER" id="PTHR31707">
    <property type="entry name" value="PECTINESTERASE"/>
    <property type="match status" value="1"/>
</dbReference>
<dbReference type="AlphaFoldDB" id="A0A3B6PLZ3"/>
<dbReference type="EnsemblPlants" id="TraesCS6B02G282800.1">
    <property type="protein sequence ID" value="TraesCS6B02G282800.1"/>
    <property type="gene ID" value="TraesCS6B02G282800"/>
</dbReference>
<dbReference type="InterPro" id="IPR012334">
    <property type="entry name" value="Pectin_lyas_fold"/>
</dbReference>
<dbReference type="Gramene" id="TraesJAG6B03G03546970.1">
    <property type="protein sequence ID" value="TraesJAG6B03G03546970.1"/>
    <property type="gene ID" value="TraesJAG6B03G03546970"/>
</dbReference>
<dbReference type="STRING" id="4565.A0A3B6PLZ3"/>
<evidence type="ECO:0000313" key="8">
    <source>
        <dbReference type="Proteomes" id="UP000019116"/>
    </source>
</evidence>
<reference evidence="7" key="2">
    <citation type="submission" date="2018-10" db="UniProtKB">
        <authorList>
            <consortium name="EnsemblPlants"/>
        </authorList>
    </citation>
    <scope>IDENTIFICATION</scope>
</reference>
<comment type="subcellular location">
    <subcellularLocation>
        <location evidence="5">Secreted</location>
        <location evidence="5">Cell wall</location>
    </subcellularLocation>
</comment>
<dbReference type="GeneID" id="123134342"/>
<protein>
    <recommendedName>
        <fullName evidence="5">Pectinesterase</fullName>
        <ecNumber evidence="5">3.1.1.11</ecNumber>
    </recommendedName>
</protein>
<gene>
    <name evidence="7" type="primary">LOC123134342</name>
</gene>
<dbReference type="GO" id="GO:0045490">
    <property type="term" value="P:pectin catabolic process"/>
    <property type="evidence" value="ECO:0007669"/>
    <property type="project" value="UniProtKB-UniRule"/>
</dbReference>
<dbReference type="InterPro" id="IPR018040">
    <property type="entry name" value="Pectinesterase_Tyr_AS"/>
</dbReference>
<reference evidence="7" key="1">
    <citation type="submission" date="2018-08" db="EMBL/GenBank/DDBJ databases">
        <authorList>
            <person name="Rossello M."/>
        </authorList>
    </citation>
    <scope>NUCLEOTIDE SEQUENCE [LARGE SCALE GENOMIC DNA]</scope>
    <source>
        <strain evidence="7">cv. Chinese Spring</strain>
    </source>
</reference>
<keyword evidence="5" id="KW-0134">Cell wall</keyword>
<dbReference type="PROSITE" id="PS00800">
    <property type="entry name" value="PECTINESTERASE_1"/>
    <property type="match status" value="1"/>
</dbReference>
<dbReference type="Gramene" id="TraesCS6B03G0817800.1">
    <property type="protein sequence ID" value="TraesCS6B03G0817800.1.CDS"/>
    <property type="gene ID" value="TraesCS6B03G0817800"/>
</dbReference>
<keyword evidence="5" id="KW-0964">Secreted</keyword>
<evidence type="ECO:0000256" key="4">
    <source>
        <dbReference type="PROSITE-ProRule" id="PRU10040"/>
    </source>
</evidence>
<dbReference type="GO" id="GO:0042545">
    <property type="term" value="P:cell wall modification"/>
    <property type="evidence" value="ECO:0007669"/>
    <property type="project" value="UniProtKB-UniRule"/>
</dbReference>
<dbReference type="Gramene" id="TraesCAD_scaffold_037683_01G000100.1">
    <property type="protein sequence ID" value="TraesCAD_scaffold_037683_01G000100.1"/>
    <property type="gene ID" value="TraesCAD_scaffold_037683_01G000100"/>
</dbReference>
<dbReference type="Gramene" id="TraesLDM6B03G03559330.1">
    <property type="protein sequence ID" value="TraesLDM6B03G03559330.1"/>
    <property type="gene ID" value="TraesLDM6B03G03559330"/>
</dbReference>
<dbReference type="Gramene" id="TraesSTA6B03G03547270.1">
    <property type="protein sequence ID" value="TraesSTA6B03G03547270.1"/>
    <property type="gene ID" value="TraesSTA6B03G03547270"/>
</dbReference>
<evidence type="ECO:0000256" key="1">
    <source>
        <dbReference type="ARBA" id="ARBA00005184"/>
    </source>
</evidence>
<dbReference type="SMR" id="A0A3B6PLZ3"/>
<dbReference type="OMA" id="GRVKWTS"/>
<dbReference type="SUPFAM" id="SSF51126">
    <property type="entry name" value="Pectin lyase-like"/>
    <property type="match status" value="1"/>
</dbReference>
<dbReference type="Gramene" id="TraesMAC6B03G03556700.1">
    <property type="protein sequence ID" value="TraesMAC6B03G03556700.1"/>
    <property type="gene ID" value="TraesMAC6B03G03556700"/>
</dbReference>
<dbReference type="Gramene" id="TraesCS6B02G282800.1">
    <property type="protein sequence ID" value="TraesCS6B02G282800.1"/>
    <property type="gene ID" value="TraesCS6B02G282800"/>
</dbReference>
<dbReference type="Proteomes" id="UP000019116">
    <property type="component" value="Chromosome 6B"/>
</dbReference>